<comment type="caution">
    <text evidence="1">The sequence shown here is derived from an EMBL/GenBank/DDBJ whole genome shotgun (WGS) entry which is preliminary data.</text>
</comment>
<dbReference type="EMBL" id="BARV01045812">
    <property type="protein sequence ID" value="GAI60798.1"/>
    <property type="molecule type" value="Genomic_DNA"/>
</dbReference>
<protein>
    <submittedName>
        <fullName evidence="1">Uncharacterized protein</fullName>
    </submittedName>
</protein>
<dbReference type="AlphaFoldDB" id="X1PXZ6"/>
<reference evidence="1" key="1">
    <citation type="journal article" date="2014" name="Front. Microbiol.">
        <title>High frequency of phylogenetically diverse reductive dehalogenase-homologous genes in deep subseafloor sedimentary metagenomes.</title>
        <authorList>
            <person name="Kawai M."/>
            <person name="Futagami T."/>
            <person name="Toyoda A."/>
            <person name="Takaki Y."/>
            <person name="Nishi S."/>
            <person name="Hori S."/>
            <person name="Arai W."/>
            <person name="Tsubouchi T."/>
            <person name="Morono Y."/>
            <person name="Uchiyama I."/>
            <person name="Ito T."/>
            <person name="Fujiyama A."/>
            <person name="Inagaki F."/>
            <person name="Takami H."/>
        </authorList>
    </citation>
    <scope>NUCLEOTIDE SEQUENCE</scope>
    <source>
        <strain evidence="1">Expedition CK06-06</strain>
    </source>
</reference>
<gene>
    <name evidence="1" type="ORF">S06H3_66834</name>
</gene>
<feature type="non-terminal residue" evidence="1">
    <location>
        <position position="1"/>
    </location>
</feature>
<evidence type="ECO:0000313" key="1">
    <source>
        <dbReference type="EMBL" id="GAI60798.1"/>
    </source>
</evidence>
<feature type="non-terminal residue" evidence="1">
    <location>
        <position position="44"/>
    </location>
</feature>
<proteinExistence type="predicted"/>
<accession>X1PXZ6</accession>
<organism evidence="1">
    <name type="scientific">marine sediment metagenome</name>
    <dbReference type="NCBI Taxonomy" id="412755"/>
    <lineage>
        <taxon>unclassified sequences</taxon>
        <taxon>metagenomes</taxon>
        <taxon>ecological metagenomes</taxon>
    </lineage>
</organism>
<name>X1PXZ6_9ZZZZ</name>
<sequence>IDDGHEVCLVCMRVEEAYEQRELPDLLKKQEENFLFYSLSEKEF</sequence>